<proteinExistence type="inferred from homology"/>
<keyword evidence="2 3" id="KW-0808">Transferase</keyword>
<dbReference type="GO" id="GO:0016301">
    <property type="term" value="F:kinase activity"/>
    <property type="evidence" value="ECO:0007669"/>
    <property type="project" value="UniProtKB-UniRule"/>
</dbReference>
<dbReference type="PANTHER" id="PTHR12149:SF8">
    <property type="entry name" value="PROTEIN-RIBULOSAMINE 3-KINASE"/>
    <property type="match status" value="1"/>
</dbReference>
<dbReference type="InterPro" id="IPR011009">
    <property type="entry name" value="Kinase-like_dom_sf"/>
</dbReference>
<protein>
    <submittedName>
        <fullName evidence="3">Aminoglycoside phosphotransferase</fullName>
    </submittedName>
</protein>
<keyword evidence="4" id="KW-1185">Reference proteome</keyword>
<dbReference type="AlphaFoldDB" id="A0A2U2J0G7"/>
<dbReference type="InterPro" id="IPR016477">
    <property type="entry name" value="Fructo-/Ketosamine-3-kinase"/>
</dbReference>
<dbReference type="SUPFAM" id="SSF56112">
    <property type="entry name" value="Protein kinase-like (PK-like)"/>
    <property type="match status" value="1"/>
</dbReference>
<reference evidence="3 4" key="1">
    <citation type="submission" date="2018-05" db="EMBL/GenBank/DDBJ databases">
        <title>Genome of Sphingosinicella humi QZX222.</title>
        <authorList>
            <person name="Qiao Z."/>
            <person name="Wang G."/>
        </authorList>
    </citation>
    <scope>NUCLEOTIDE SEQUENCE [LARGE SCALE GENOMIC DNA]</scope>
    <source>
        <strain evidence="3 4">QZX222</strain>
    </source>
</reference>
<sequence>MSAFAAKVAALTGVAEARLERLAGGDLSEVLLIRRPDGRRIVAKGGPAVATEAAMLRALAAAGVAAPAVEGEHEGVLLLEHVEHDGLFSPHAWADIGAAVRNLHARRGQGYGWPVDYALGSVALDNRQRREWPEFWGEQRLVSTARVLDRPWRDRIGGLAKRLRELLPADPPRALLHGDLWSGNILVAEGRLAALVDPACYYGHAEVDLAMLTLFGSPPPEFWDAYGPLEPGWEERRIIYQLFPALVHLRLFGASYAGMVERLLEQARA</sequence>
<name>A0A2U2J0G7_9SPHN</name>
<dbReference type="Gene3D" id="3.90.1200.10">
    <property type="match status" value="1"/>
</dbReference>
<accession>A0A2U2J0G7</accession>
<keyword evidence="2" id="KW-0418">Kinase</keyword>
<evidence type="ECO:0000256" key="1">
    <source>
        <dbReference type="ARBA" id="ARBA00009460"/>
    </source>
</evidence>
<dbReference type="PANTHER" id="PTHR12149">
    <property type="entry name" value="FRUCTOSAMINE 3 KINASE-RELATED PROTEIN"/>
    <property type="match status" value="1"/>
</dbReference>
<dbReference type="OrthoDB" id="5291879at2"/>
<dbReference type="Gene3D" id="3.30.200.20">
    <property type="entry name" value="Phosphorylase Kinase, domain 1"/>
    <property type="match status" value="1"/>
</dbReference>
<evidence type="ECO:0000313" key="3">
    <source>
        <dbReference type="EMBL" id="PWG01822.1"/>
    </source>
</evidence>
<gene>
    <name evidence="3" type="ORF">DF286_02245</name>
</gene>
<dbReference type="PIRSF" id="PIRSF006221">
    <property type="entry name" value="Ketosamine-3-kinase"/>
    <property type="match status" value="1"/>
</dbReference>
<dbReference type="Proteomes" id="UP000245916">
    <property type="component" value="Unassembled WGS sequence"/>
</dbReference>
<evidence type="ECO:0000256" key="2">
    <source>
        <dbReference type="PIRNR" id="PIRNR006221"/>
    </source>
</evidence>
<dbReference type="EMBL" id="QFFF01000001">
    <property type="protein sequence ID" value="PWG01822.1"/>
    <property type="molecule type" value="Genomic_DNA"/>
</dbReference>
<dbReference type="Pfam" id="PF03881">
    <property type="entry name" value="Fructosamin_kin"/>
    <property type="match status" value="1"/>
</dbReference>
<organism evidence="3 4">
    <name type="scientific">Allosphingosinicella humi</name>
    <dbReference type="NCBI Taxonomy" id="2068657"/>
    <lineage>
        <taxon>Bacteria</taxon>
        <taxon>Pseudomonadati</taxon>
        <taxon>Pseudomonadota</taxon>
        <taxon>Alphaproteobacteria</taxon>
        <taxon>Sphingomonadales</taxon>
        <taxon>Sphingomonadaceae</taxon>
        <taxon>Allosphingosinicella</taxon>
    </lineage>
</organism>
<comment type="similarity">
    <text evidence="1 2">Belongs to the fructosamine kinase family.</text>
</comment>
<evidence type="ECO:0000313" key="4">
    <source>
        <dbReference type="Proteomes" id="UP000245916"/>
    </source>
</evidence>
<comment type="caution">
    <text evidence="3">The sequence shown here is derived from an EMBL/GenBank/DDBJ whole genome shotgun (WGS) entry which is preliminary data.</text>
</comment>